<keyword evidence="2" id="KW-1185">Reference proteome</keyword>
<gene>
    <name evidence="1" type="ORF">TUM19329_12150</name>
</gene>
<protein>
    <submittedName>
        <fullName evidence="1">Uncharacterized protein</fullName>
    </submittedName>
</protein>
<evidence type="ECO:0000313" key="1">
    <source>
        <dbReference type="EMBL" id="BCA94854.1"/>
    </source>
</evidence>
<reference evidence="1" key="1">
    <citation type="journal article" date="2020" name="Microbiol. Resour. Announc.">
        <title>Complete Genome Sequence of Novel Psychrotolerant Legionella Strain TUM19329, Isolated from Antarctic Lake Sediment.</title>
        <authorList>
            <person name="Shimada S."/>
            <person name="Nakai R."/>
            <person name="Aoki K."/>
            <person name="Shimoeda N."/>
            <person name="Ohno G."/>
            <person name="Miyazaki Y."/>
            <person name="Kudoh S."/>
            <person name="Imura S."/>
            <person name="Watanabe K."/>
            <person name="Ishii Y."/>
            <person name="Tateda K."/>
        </authorList>
    </citation>
    <scope>NUCLEOTIDE SEQUENCE [LARGE SCALE GENOMIC DNA]</scope>
    <source>
        <strain evidence="1">TUM19329</strain>
    </source>
</reference>
<proteinExistence type="predicted"/>
<dbReference type="EMBL" id="AP022839">
    <property type="protein sequence ID" value="BCA94854.1"/>
    <property type="molecule type" value="Genomic_DNA"/>
</dbReference>
<dbReference type="Proteomes" id="UP000502894">
    <property type="component" value="Chromosome"/>
</dbReference>
<evidence type="ECO:0000313" key="2">
    <source>
        <dbReference type="Proteomes" id="UP000502894"/>
    </source>
</evidence>
<dbReference type="KEGG" id="lant:TUM19329_12150"/>
<accession>A0A6F8T2E3</accession>
<dbReference type="AlphaFoldDB" id="A0A6F8T2E3"/>
<organism evidence="1 2">
    <name type="scientific">Legionella antarctica</name>
    <dbReference type="NCBI Taxonomy" id="2708020"/>
    <lineage>
        <taxon>Bacteria</taxon>
        <taxon>Pseudomonadati</taxon>
        <taxon>Pseudomonadota</taxon>
        <taxon>Gammaproteobacteria</taxon>
        <taxon>Legionellales</taxon>
        <taxon>Legionellaceae</taxon>
        <taxon>Legionella</taxon>
    </lineage>
</organism>
<sequence>MTDNYTPINIETLILVAVWEYPFVFQGSFRIIDKNRHSERFIFYRCECLKSEKTDILEDEFSPYDYQFTHLYCVASDQTQIEFMGQLIGEALYLLKYALYTTLTQMIRKNKQYLTYIDEIALLAISKRVEVILKEGLDTQEDIELGFAVSMDFNPGEPLGQAAVSALLFHN</sequence>
<dbReference type="RefSeq" id="WP_173236615.1">
    <property type="nucleotide sequence ID" value="NZ_AP022839.1"/>
</dbReference>
<name>A0A6F8T2E3_9GAMM</name>